<keyword evidence="4" id="KW-1185">Reference proteome</keyword>
<protein>
    <submittedName>
        <fullName evidence="3">Uncharacterized protein</fullName>
    </submittedName>
</protein>
<reference evidence="2" key="2">
    <citation type="submission" date="2020-08" db="EMBL/GenBank/DDBJ databases">
        <authorList>
            <person name="Shumante A."/>
            <person name="Zimin A.V."/>
            <person name="Puiu D."/>
            <person name="Salzberg S.L."/>
        </authorList>
    </citation>
    <scope>NUCLEOTIDE SEQUENCE</scope>
    <source>
        <strain evidence="2">WC2-LM</strain>
        <tissue evidence="2">Liver</tissue>
    </source>
</reference>
<proteinExistence type="predicted"/>
<dbReference type="AlphaFoldDB" id="A0A5E4C790"/>
<organism evidence="3 4">
    <name type="scientific">Marmota monax</name>
    <name type="common">Woodchuck</name>
    <dbReference type="NCBI Taxonomy" id="9995"/>
    <lineage>
        <taxon>Eukaryota</taxon>
        <taxon>Metazoa</taxon>
        <taxon>Chordata</taxon>
        <taxon>Craniata</taxon>
        <taxon>Vertebrata</taxon>
        <taxon>Euteleostomi</taxon>
        <taxon>Mammalia</taxon>
        <taxon>Eutheria</taxon>
        <taxon>Euarchontoglires</taxon>
        <taxon>Glires</taxon>
        <taxon>Rodentia</taxon>
        <taxon>Sciuromorpha</taxon>
        <taxon>Sciuridae</taxon>
        <taxon>Xerinae</taxon>
        <taxon>Marmotini</taxon>
        <taxon>Marmota</taxon>
    </lineage>
</organism>
<feature type="signal peptide" evidence="1">
    <location>
        <begin position="1"/>
        <end position="27"/>
    </location>
</feature>
<gene>
    <name evidence="2" type="ORF">GHT09_016178</name>
    <name evidence="3" type="ORF">MONAX_5E046291</name>
</gene>
<dbReference type="Proteomes" id="UP000335636">
    <property type="component" value="Unassembled WGS sequence"/>
</dbReference>
<sequence>MGLGARGVRAALLLGVLQVLALPGAAADSSAPAESPSVLLQNSSANSLAVMPAGGLEHPK</sequence>
<dbReference type="Proteomes" id="UP000662637">
    <property type="component" value="Unassembled WGS sequence"/>
</dbReference>
<evidence type="ECO:0000313" key="3">
    <source>
        <dbReference type="EMBL" id="VTJ76782.1"/>
    </source>
</evidence>
<reference evidence="3 4" key="1">
    <citation type="submission" date="2019-04" db="EMBL/GenBank/DDBJ databases">
        <authorList>
            <person name="Alioto T."/>
            <person name="Alioto T."/>
        </authorList>
    </citation>
    <scope>NUCLEOTIDE SEQUENCE [LARGE SCALE GENOMIC DNA]</scope>
</reference>
<evidence type="ECO:0000313" key="4">
    <source>
        <dbReference type="Proteomes" id="UP000335636"/>
    </source>
</evidence>
<evidence type="ECO:0000256" key="1">
    <source>
        <dbReference type="SAM" id="SignalP"/>
    </source>
</evidence>
<accession>A0A5E4C790</accession>
<evidence type="ECO:0000313" key="2">
    <source>
        <dbReference type="EMBL" id="KAF7473158.1"/>
    </source>
</evidence>
<name>A0A5E4C790_MARMO</name>
<keyword evidence="1" id="KW-0732">Signal</keyword>
<dbReference type="EMBL" id="WJEC01006452">
    <property type="protein sequence ID" value="KAF7473158.1"/>
    <property type="molecule type" value="Genomic_DNA"/>
</dbReference>
<dbReference type="EMBL" id="CABDUW010000919">
    <property type="protein sequence ID" value="VTJ76782.1"/>
    <property type="molecule type" value="Genomic_DNA"/>
</dbReference>
<feature type="chain" id="PRO_5036367770" evidence="1">
    <location>
        <begin position="28"/>
        <end position="60"/>
    </location>
</feature>